<dbReference type="AlphaFoldDB" id="A0A9N9K0A9"/>
<keyword evidence="2" id="KW-1185">Reference proteome</keyword>
<protein>
    <submittedName>
        <fullName evidence="1">26484_t:CDS:1</fullName>
    </submittedName>
</protein>
<comment type="caution">
    <text evidence="1">The sequence shown here is derived from an EMBL/GenBank/DDBJ whole genome shotgun (WGS) entry which is preliminary data.</text>
</comment>
<organism evidence="1 2">
    <name type="scientific">Dentiscutata erythropus</name>
    <dbReference type="NCBI Taxonomy" id="1348616"/>
    <lineage>
        <taxon>Eukaryota</taxon>
        <taxon>Fungi</taxon>
        <taxon>Fungi incertae sedis</taxon>
        <taxon>Mucoromycota</taxon>
        <taxon>Glomeromycotina</taxon>
        <taxon>Glomeromycetes</taxon>
        <taxon>Diversisporales</taxon>
        <taxon>Gigasporaceae</taxon>
        <taxon>Dentiscutata</taxon>
    </lineage>
</organism>
<dbReference type="EMBL" id="CAJVPY010040709">
    <property type="protein sequence ID" value="CAG8805972.1"/>
    <property type="molecule type" value="Genomic_DNA"/>
</dbReference>
<accession>A0A9N9K0A9</accession>
<feature type="non-terminal residue" evidence="1">
    <location>
        <position position="56"/>
    </location>
</feature>
<proteinExistence type="predicted"/>
<gene>
    <name evidence="1" type="ORF">DERYTH_LOCUS24382</name>
</gene>
<evidence type="ECO:0000313" key="2">
    <source>
        <dbReference type="Proteomes" id="UP000789405"/>
    </source>
</evidence>
<reference evidence="1" key="1">
    <citation type="submission" date="2021-06" db="EMBL/GenBank/DDBJ databases">
        <authorList>
            <person name="Kallberg Y."/>
            <person name="Tangrot J."/>
            <person name="Rosling A."/>
        </authorList>
    </citation>
    <scope>NUCLEOTIDE SEQUENCE</scope>
    <source>
        <strain evidence="1">MA453B</strain>
    </source>
</reference>
<name>A0A9N9K0A9_9GLOM</name>
<dbReference type="Proteomes" id="UP000789405">
    <property type="component" value="Unassembled WGS sequence"/>
</dbReference>
<sequence length="56" mass="6665">MAQGQKLFNISSFDPNNTNISELINRYLIFDNYDPKELDALTTQMENIEHNKKYRK</sequence>
<evidence type="ECO:0000313" key="1">
    <source>
        <dbReference type="EMBL" id="CAG8805972.1"/>
    </source>
</evidence>
<dbReference type="OrthoDB" id="10447622at2759"/>